<dbReference type="KEGG" id="oai:OLEAN_C34840"/>
<dbReference type="InterPro" id="IPR001709">
    <property type="entry name" value="Flavoprot_Pyr_Nucl_cyt_Rdtase"/>
</dbReference>
<dbReference type="Gene3D" id="3.40.50.80">
    <property type="entry name" value="Nucleotide-binding domain of ferredoxin-NADP reductase (FNR) module"/>
    <property type="match status" value="1"/>
</dbReference>
<evidence type="ECO:0000259" key="11">
    <source>
        <dbReference type="PROSITE" id="PS51384"/>
    </source>
</evidence>
<dbReference type="PANTHER" id="PTHR47354:SF6">
    <property type="entry name" value="NADH OXIDOREDUCTASE HCR"/>
    <property type="match status" value="1"/>
</dbReference>
<dbReference type="InterPro" id="IPR008333">
    <property type="entry name" value="Cbr1-like_FAD-bd_dom"/>
</dbReference>
<dbReference type="CDD" id="cd06216">
    <property type="entry name" value="FNR_iron_sulfur_binding_2"/>
    <property type="match status" value="1"/>
</dbReference>
<dbReference type="GO" id="GO:0051537">
    <property type="term" value="F:2 iron, 2 sulfur cluster binding"/>
    <property type="evidence" value="ECO:0007669"/>
    <property type="project" value="UniProtKB-KW"/>
</dbReference>
<keyword evidence="13" id="KW-1185">Reference proteome</keyword>
<dbReference type="Pfam" id="PF00175">
    <property type="entry name" value="NAD_binding_1"/>
    <property type="match status" value="1"/>
</dbReference>
<sequence>MNSLTQQGWTWFSQALTQHSSFSGYFQPLIQMIAPMWATDAYRAQIVAIRDEMADMYTLVLKPKTGLIDRKWPAFQAGQFIEFMVEKDGSRTLRCFSISSSPAYYKKTGLIELSIRIQQQGRITPWIREQLAPGSLVNISAAQGDFVLPETVFNRQNSEKYLFVAGGSGITPFRAMLQQQVLRRQTLNKSSSELDIHLLYYSRNSHEVVFQQELEQLQKEHPSITITFVDGEQEGFICNQHLQNYCPDYYQRTSYICGPSPMIQQARKVLAELDVAKEKINFEFFGAAPIELASSEQAVVHFQASEKTVFSEKDKTATLLEQAEEQGLTPVSGCRIGVCHQCICKKKSGIVFNTRTQQYSDTGSEEIQLCISVAQGDVVLDL</sequence>
<protein>
    <submittedName>
        <fullName evidence="12">Oxidoreductase</fullName>
    </submittedName>
</protein>
<dbReference type="InterPro" id="IPR001433">
    <property type="entry name" value="OxRdtase_FAD/NAD-bd"/>
</dbReference>
<organism evidence="12 13">
    <name type="scientific">Oleispira antarctica RB-8</name>
    <dbReference type="NCBI Taxonomy" id="698738"/>
    <lineage>
        <taxon>Bacteria</taxon>
        <taxon>Pseudomonadati</taxon>
        <taxon>Pseudomonadota</taxon>
        <taxon>Gammaproteobacteria</taxon>
        <taxon>Oceanospirillales</taxon>
        <taxon>Oceanospirillaceae</taxon>
        <taxon>Oleispira</taxon>
    </lineage>
</organism>
<dbReference type="SUPFAM" id="SSF54292">
    <property type="entry name" value="2Fe-2S ferredoxin-like"/>
    <property type="match status" value="1"/>
</dbReference>
<dbReference type="EMBL" id="FO203512">
    <property type="protein sequence ID" value="CCK77660.1"/>
    <property type="molecule type" value="Genomic_DNA"/>
</dbReference>
<dbReference type="PRINTS" id="PR00371">
    <property type="entry name" value="FPNCR"/>
</dbReference>
<comment type="cofactor">
    <cofactor evidence="9">
        <name>[2Fe-2S] cluster</name>
        <dbReference type="ChEBI" id="CHEBI:190135"/>
    </cofactor>
</comment>
<dbReference type="InterPro" id="IPR017927">
    <property type="entry name" value="FAD-bd_FR_type"/>
</dbReference>
<dbReference type="STRING" id="698738.OLEAN_C34840"/>
<dbReference type="Gene3D" id="3.10.20.30">
    <property type="match status" value="1"/>
</dbReference>
<dbReference type="AlphaFoldDB" id="R4YRU8"/>
<keyword evidence="7" id="KW-0408">Iron</keyword>
<dbReference type="Proteomes" id="UP000032749">
    <property type="component" value="Chromosome"/>
</dbReference>
<evidence type="ECO:0000256" key="5">
    <source>
        <dbReference type="ARBA" id="ARBA00022827"/>
    </source>
</evidence>
<evidence type="ECO:0000256" key="3">
    <source>
        <dbReference type="ARBA" id="ARBA00022714"/>
    </source>
</evidence>
<dbReference type="HOGENOM" id="CLU_003827_14_2_6"/>
<dbReference type="InterPro" id="IPR017938">
    <property type="entry name" value="Riboflavin_synthase-like_b-brl"/>
</dbReference>
<proteinExistence type="inferred from homology"/>
<dbReference type="Pfam" id="PF00111">
    <property type="entry name" value="Fer2"/>
    <property type="match status" value="1"/>
</dbReference>
<evidence type="ECO:0000256" key="1">
    <source>
        <dbReference type="ARBA" id="ARBA00001974"/>
    </source>
</evidence>
<evidence type="ECO:0000256" key="10">
    <source>
        <dbReference type="ARBA" id="ARBA00061434"/>
    </source>
</evidence>
<keyword evidence="3" id="KW-0001">2Fe-2S</keyword>
<gene>
    <name evidence="12" type="ORF">OLEAN_C34840</name>
</gene>
<evidence type="ECO:0000256" key="2">
    <source>
        <dbReference type="ARBA" id="ARBA00022630"/>
    </source>
</evidence>
<dbReference type="SUPFAM" id="SSF52343">
    <property type="entry name" value="Ferredoxin reductase-like, C-terminal NADP-linked domain"/>
    <property type="match status" value="1"/>
</dbReference>
<keyword evidence="5" id="KW-0274">FAD</keyword>
<evidence type="ECO:0000256" key="9">
    <source>
        <dbReference type="ARBA" id="ARBA00034078"/>
    </source>
</evidence>
<evidence type="ECO:0000256" key="8">
    <source>
        <dbReference type="ARBA" id="ARBA00023014"/>
    </source>
</evidence>
<name>R4YRU8_OLEAN</name>
<keyword evidence="8" id="KW-0411">Iron-sulfur</keyword>
<dbReference type="CDD" id="cd00207">
    <property type="entry name" value="fer2"/>
    <property type="match status" value="1"/>
</dbReference>
<comment type="cofactor">
    <cofactor evidence="1">
        <name>FAD</name>
        <dbReference type="ChEBI" id="CHEBI:57692"/>
    </cofactor>
</comment>
<comment type="similarity">
    <text evidence="10">In the N-terminal section; belongs to the FAD-binding oxidoreductase type 6 family.</text>
</comment>
<evidence type="ECO:0000313" key="13">
    <source>
        <dbReference type="Proteomes" id="UP000032749"/>
    </source>
</evidence>
<keyword evidence="6" id="KW-0560">Oxidoreductase</keyword>
<dbReference type="SUPFAM" id="SSF63380">
    <property type="entry name" value="Riboflavin synthase domain-like"/>
    <property type="match status" value="1"/>
</dbReference>
<dbReference type="InterPro" id="IPR036010">
    <property type="entry name" value="2Fe-2S_ferredoxin-like_sf"/>
</dbReference>
<dbReference type="Pfam" id="PF00970">
    <property type="entry name" value="FAD_binding_6"/>
    <property type="match status" value="1"/>
</dbReference>
<dbReference type="InterPro" id="IPR012675">
    <property type="entry name" value="Beta-grasp_dom_sf"/>
</dbReference>
<dbReference type="InterPro" id="IPR001041">
    <property type="entry name" value="2Fe-2S_ferredoxin-type"/>
</dbReference>
<evidence type="ECO:0000256" key="7">
    <source>
        <dbReference type="ARBA" id="ARBA00023004"/>
    </source>
</evidence>
<dbReference type="OrthoDB" id="9796486at2"/>
<dbReference type="Gene3D" id="2.40.30.10">
    <property type="entry name" value="Translation factors"/>
    <property type="match status" value="1"/>
</dbReference>
<reference evidence="12 13" key="1">
    <citation type="journal article" date="2013" name="Nat. Commun.">
        <title>Genome sequence and functional genomic analysis of the oil-degrading bacterium Oleispira antarctica.</title>
        <authorList>
            <person name="Kube M."/>
            <person name="Chernikova T.N."/>
            <person name="Al-Ramahi Y."/>
            <person name="Beloqui A."/>
            <person name="Lopez-Cortez N."/>
            <person name="Guazzaroni M.E."/>
            <person name="Heipieper H.J."/>
            <person name="Klages S."/>
            <person name="Kotsyurbenko O.R."/>
            <person name="Langer I."/>
            <person name="Nechitaylo T.Y."/>
            <person name="Lunsdorf H."/>
            <person name="Fernandez M."/>
            <person name="Juarez S."/>
            <person name="Ciordia S."/>
            <person name="Singer A."/>
            <person name="Kagan O."/>
            <person name="Egorova O."/>
            <person name="Petit P.A."/>
            <person name="Stogios P."/>
            <person name="Kim Y."/>
            <person name="Tchigvintsev A."/>
            <person name="Flick R."/>
            <person name="Denaro R."/>
            <person name="Genovese M."/>
            <person name="Albar J.P."/>
            <person name="Reva O.N."/>
            <person name="Martinez-Gomariz M."/>
            <person name="Tran H."/>
            <person name="Ferrer M."/>
            <person name="Savchenko A."/>
            <person name="Yakunin A.F."/>
            <person name="Yakimov M.M."/>
            <person name="Golyshina O.V."/>
            <person name="Reinhardt R."/>
            <person name="Golyshin P.N."/>
        </authorList>
    </citation>
    <scope>NUCLEOTIDE SEQUENCE [LARGE SCALE GENOMIC DNA]</scope>
</reference>
<dbReference type="InterPro" id="IPR050415">
    <property type="entry name" value="MRET"/>
</dbReference>
<evidence type="ECO:0000256" key="4">
    <source>
        <dbReference type="ARBA" id="ARBA00022723"/>
    </source>
</evidence>
<keyword evidence="2" id="KW-0285">Flavoprotein</keyword>
<keyword evidence="4" id="KW-0479">Metal-binding</keyword>
<evidence type="ECO:0000313" key="12">
    <source>
        <dbReference type="EMBL" id="CCK77660.1"/>
    </source>
</evidence>
<accession>R4YRU8</accession>
<dbReference type="InterPro" id="IPR039261">
    <property type="entry name" value="FNR_nucleotide-bd"/>
</dbReference>
<dbReference type="PANTHER" id="PTHR47354">
    <property type="entry name" value="NADH OXIDOREDUCTASE HCR"/>
    <property type="match status" value="1"/>
</dbReference>
<feature type="domain" description="FAD-binding FR-type" evidence="11">
    <location>
        <begin position="39"/>
        <end position="149"/>
    </location>
</feature>
<dbReference type="PROSITE" id="PS51384">
    <property type="entry name" value="FAD_FR"/>
    <property type="match status" value="1"/>
</dbReference>
<dbReference type="GO" id="GO:0046872">
    <property type="term" value="F:metal ion binding"/>
    <property type="evidence" value="ECO:0007669"/>
    <property type="project" value="UniProtKB-KW"/>
</dbReference>
<evidence type="ECO:0000256" key="6">
    <source>
        <dbReference type="ARBA" id="ARBA00023002"/>
    </source>
</evidence>
<dbReference type="GO" id="GO:0016491">
    <property type="term" value="F:oxidoreductase activity"/>
    <property type="evidence" value="ECO:0007669"/>
    <property type="project" value="UniProtKB-KW"/>
</dbReference>